<protein>
    <submittedName>
        <fullName evidence="1">Uncharacterized protein</fullName>
    </submittedName>
</protein>
<proteinExistence type="predicted"/>
<organism evidence="1">
    <name type="scientific">uncultured Caudovirales phage</name>
    <dbReference type="NCBI Taxonomy" id="2100421"/>
    <lineage>
        <taxon>Viruses</taxon>
        <taxon>Duplodnaviria</taxon>
        <taxon>Heunggongvirae</taxon>
        <taxon>Uroviricota</taxon>
        <taxon>Caudoviricetes</taxon>
        <taxon>Peduoviridae</taxon>
        <taxon>Maltschvirus</taxon>
        <taxon>Maltschvirus maltsch</taxon>
    </lineage>
</organism>
<evidence type="ECO:0000313" key="1">
    <source>
        <dbReference type="EMBL" id="CAB4162194.1"/>
    </source>
</evidence>
<sequence>MKLTAIQKSAMLQYARVGYFELRTVYQENTYRRLFRLGLVMVNGLSPMGERVLRQLLTGEPSTGNGVINGK</sequence>
<accession>A0A6J5P3X0</accession>
<reference evidence="1" key="1">
    <citation type="submission" date="2020-04" db="EMBL/GenBank/DDBJ databases">
        <authorList>
            <person name="Chiriac C."/>
            <person name="Salcher M."/>
            <person name="Ghai R."/>
            <person name="Kavagutti S V."/>
        </authorList>
    </citation>
    <scope>NUCLEOTIDE SEQUENCE</scope>
</reference>
<gene>
    <name evidence="1" type="ORF">UFOVP777_27</name>
</gene>
<dbReference type="EMBL" id="LR796723">
    <property type="protein sequence ID" value="CAB4162194.1"/>
    <property type="molecule type" value="Genomic_DNA"/>
</dbReference>
<name>A0A6J5P3X0_9CAUD</name>